<name>A0ABR7V7I1_9FLAO</name>
<dbReference type="InterPro" id="IPR000600">
    <property type="entry name" value="ROK"/>
</dbReference>
<keyword evidence="3" id="KW-1185">Reference proteome</keyword>
<dbReference type="InterPro" id="IPR049874">
    <property type="entry name" value="ROK_cs"/>
</dbReference>
<sequence>MKSEVIIGVDIGGTSIGAGCIVNKKIEKTYSLPTGAERSAEEILETLYEVIEKVMLPHTKAIGVGVPGLINANKGEIVKISNIPAWNGLRLIEKLTTRFNIPVYMENDANCFALGEKHFGKGQNYKNMLAIALGTGVGGGIIINDKLHSGLFGGAGEVGHMPYKDDIFEAYCGSGFFNKMNNTSGKELFDKAMDGDKNALGLFNEFGHHVGKLITTIIYILAPDAIILGGSISKSFPLFKEGIQEEIADFPFEVMRDVVAVEQSELEDIAILGAAGLYYNA</sequence>
<dbReference type="RefSeq" id="WP_188245318.1">
    <property type="nucleotide sequence ID" value="NZ_JABTCF010000016.1"/>
</dbReference>
<dbReference type="InterPro" id="IPR043129">
    <property type="entry name" value="ATPase_NBD"/>
</dbReference>
<organism evidence="2 3">
    <name type="scientific">Maribacter aquimaris</name>
    <dbReference type="NCBI Taxonomy" id="2737171"/>
    <lineage>
        <taxon>Bacteria</taxon>
        <taxon>Pseudomonadati</taxon>
        <taxon>Bacteroidota</taxon>
        <taxon>Flavobacteriia</taxon>
        <taxon>Flavobacteriales</taxon>
        <taxon>Flavobacteriaceae</taxon>
        <taxon>Maribacter</taxon>
    </lineage>
</organism>
<dbReference type="SUPFAM" id="SSF53067">
    <property type="entry name" value="Actin-like ATPase domain"/>
    <property type="match status" value="1"/>
</dbReference>
<evidence type="ECO:0000313" key="3">
    <source>
        <dbReference type="Proteomes" id="UP001166021"/>
    </source>
</evidence>
<dbReference type="PANTHER" id="PTHR18964">
    <property type="entry name" value="ROK (REPRESSOR, ORF, KINASE) FAMILY"/>
    <property type="match status" value="1"/>
</dbReference>
<proteinExistence type="inferred from homology"/>
<dbReference type="PROSITE" id="PS01125">
    <property type="entry name" value="ROK"/>
    <property type="match status" value="1"/>
</dbReference>
<dbReference type="EMBL" id="JABTCF010000016">
    <property type="protein sequence ID" value="MBD0779885.1"/>
    <property type="molecule type" value="Genomic_DNA"/>
</dbReference>
<evidence type="ECO:0000313" key="2">
    <source>
        <dbReference type="EMBL" id="MBD0779885.1"/>
    </source>
</evidence>
<gene>
    <name evidence="2" type="ORF">HPE56_18970</name>
</gene>
<dbReference type="Pfam" id="PF00480">
    <property type="entry name" value="ROK"/>
    <property type="match status" value="1"/>
</dbReference>
<dbReference type="Gene3D" id="3.30.420.40">
    <property type="match status" value="2"/>
</dbReference>
<reference evidence="2" key="1">
    <citation type="submission" date="2020-05" db="EMBL/GenBank/DDBJ databases">
        <title>The draft genome sequence of Maribacter sp. ANRC-HE7.</title>
        <authorList>
            <person name="Mu L."/>
        </authorList>
    </citation>
    <scope>NUCLEOTIDE SEQUENCE</scope>
    <source>
        <strain evidence="2">ANRC-HE7</strain>
    </source>
</reference>
<accession>A0ABR7V7I1</accession>
<dbReference type="PANTHER" id="PTHR18964:SF149">
    <property type="entry name" value="BIFUNCTIONAL UDP-N-ACETYLGLUCOSAMINE 2-EPIMERASE_N-ACETYLMANNOSAMINE KINASE"/>
    <property type="match status" value="1"/>
</dbReference>
<evidence type="ECO:0000256" key="1">
    <source>
        <dbReference type="ARBA" id="ARBA00006479"/>
    </source>
</evidence>
<dbReference type="Proteomes" id="UP001166021">
    <property type="component" value="Unassembled WGS sequence"/>
</dbReference>
<comment type="caution">
    <text evidence="2">The sequence shown here is derived from an EMBL/GenBank/DDBJ whole genome shotgun (WGS) entry which is preliminary data.</text>
</comment>
<comment type="similarity">
    <text evidence="1">Belongs to the ROK (NagC/XylR) family.</text>
</comment>
<protein>
    <submittedName>
        <fullName evidence="2">ROK family protein</fullName>
    </submittedName>
</protein>